<evidence type="ECO:0000256" key="1">
    <source>
        <dbReference type="ARBA" id="ARBA00007754"/>
    </source>
</evidence>
<comment type="caution">
    <text evidence="8">The sequence shown here is derived from an EMBL/GenBank/DDBJ whole genome shotgun (WGS) entry which is preliminary data.</text>
</comment>
<comment type="similarity">
    <text evidence="5">Belongs to the glycosyl hydrolase 5 (cellulase A) family.</text>
</comment>
<feature type="signal peptide" evidence="6">
    <location>
        <begin position="1"/>
        <end position="19"/>
    </location>
</feature>
<accession>A0AA92TJV1</accession>
<evidence type="ECO:0000256" key="3">
    <source>
        <dbReference type="ARBA" id="ARBA00023295"/>
    </source>
</evidence>
<evidence type="ECO:0000256" key="5">
    <source>
        <dbReference type="RuleBase" id="RU361153"/>
    </source>
</evidence>
<protein>
    <submittedName>
        <fullName evidence="8">B-1,4-endoglucanase</fullName>
    </submittedName>
</protein>
<evidence type="ECO:0000313" key="9">
    <source>
        <dbReference type="Proteomes" id="UP000286113"/>
    </source>
</evidence>
<feature type="domain" description="GH26" evidence="7">
    <location>
        <begin position="105"/>
        <end position="428"/>
    </location>
</feature>
<dbReference type="GO" id="GO:0016985">
    <property type="term" value="F:mannan endo-1,4-beta-mannosidase activity"/>
    <property type="evidence" value="ECO:0007669"/>
    <property type="project" value="InterPro"/>
</dbReference>
<evidence type="ECO:0000256" key="4">
    <source>
        <dbReference type="PROSITE-ProRule" id="PRU01100"/>
    </source>
</evidence>
<dbReference type="Pfam" id="PF00150">
    <property type="entry name" value="Cellulase"/>
    <property type="match status" value="1"/>
</dbReference>
<feature type="active site" description="Proton donor" evidence="4">
    <location>
        <position position="263"/>
    </location>
</feature>
<dbReference type="Pfam" id="PF02156">
    <property type="entry name" value="Glyco_hydro_26"/>
    <property type="match status" value="1"/>
</dbReference>
<dbReference type="InterPro" id="IPR017853">
    <property type="entry name" value="GH"/>
</dbReference>
<keyword evidence="6" id="KW-0732">Signal</keyword>
<gene>
    <name evidence="8" type="ORF">DWX90_12905</name>
</gene>
<dbReference type="GO" id="GO:0006080">
    <property type="term" value="P:substituted mannan metabolic process"/>
    <property type="evidence" value="ECO:0007669"/>
    <property type="project" value="InterPro"/>
</dbReference>
<organism evidence="8 9">
    <name type="scientific">Segatella copri</name>
    <dbReference type="NCBI Taxonomy" id="165179"/>
    <lineage>
        <taxon>Bacteria</taxon>
        <taxon>Pseudomonadati</taxon>
        <taxon>Bacteroidota</taxon>
        <taxon>Bacteroidia</taxon>
        <taxon>Bacteroidales</taxon>
        <taxon>Prevotellaceae</taxon>
        <taxon>Segatella</taxon>
    </lineage>
</organism>
<keyword evidence="2 4" id="KW-0378">Hydrolase</keyword>
<name>A0AA92TJV1_9BACT</name>
<keyword evidence="3 4" id="KW-0326">Glycosidase</keyword>
<comment type="similarity">
    <text evidence="1 4">Belongs to the glycosyl hydrolase 26 family.</text>
</comment>
<sequence>MKKLLLSLLAVMISFTALAQTKGDKLTINLKNGTSQVWDLTADGQAPVSKITHSADGKVGFVMTGLEDYGAFETYDINDINNISFSIYHESEVGDVNLADPSATEKTKRLYKYLQLNYGSKTISSVIANVNWNTQEADKIYRATGKYPAMNCYDFIHIYVPKQDSNGWINYNDITPVTNWADQGGLVSLMWHFNVPKTESTVPGTDGSGVTCTPSETSFKAANVFTAGSWENKWFYQEMDKVVEVLQKLQDAGVVAIWRPFHEAAGNACLKSGASWGKSWFWWGYDGAETYKKLWQTMFDYFQNKGIHNLIWAWTTQNYNGDANTYNNDADWYPGDKYVDIIGRDLYGYDATKQAQEFKEIQTRYPGKLIALAECGTDANNNTATAGIDEAWNAGAKWSFFMPWYGSNMPSNDWWKAAMNSKNVITRDQVNLNANYVEESAVDAVKNMGIGTNFGNCTDVVAMGMNMNSNSVTDFEKAWGQVPTTKPMVDFLKKNGFNSVRIPVTWFQHMKEDGTVDEAWMNRIQEIVDYVIDNGMYCILNVHHDTGADDKDVKHWIKLMKPTIRRTRRSLNISGPRLPPVSRTTTIIWCSKVTTRCLMPTTPGMHQRAQAAIRV</sequence>
<evidence type="ECO:0000256" key="6">
    <source>
        <dbReference type="SAM" id="SignalP"/>
    </source>
</evidence>
<dbReference type="Gene3D" id="3.20.20.80">
    <property type="entry name" value="Glycosidases"/>
    <property type="match status" value="2"/>
</dbReference>
<evidence type="ECO:0000256" key="2">
    <source>
        <dbReference type="ARBA" id="ARBA00022801"/>
    </source>
</evidence>
<dbReference type="EMBL" id="QRVN01000031">
    <property type="protein sequence ID" value="RGS45671.1"/>
    <property type="molecule type" value="Genomic_DNA"/>
</dbReference>
<dbReference type="InterPro" id="IPR000805">
    <property type="entry name" value="Glyco_hydro_26"/>
</dbReference>
<dbReference type="InterPro" id="IPR022790">
    <property type="entry name" value="GH26_dom"/>
</dbReference>
<dbReference type="GO" id="GO:0000272">
    <property type="term" value="P:polysaccharide catabolic process"/>
    <property type="evidence" value="ECO:0007669"/>
    <property type="project" value="InterPro"/>
</dbReference>
<dbReference type="PROSITE" id="PS51764">
    <property type="entry name" value="GH26"/>
    <property type="match status" value="1"/>
</dbReference>
<evidence type="ECO:0000313" key="8">
    <source>
        <dbReference type="EMBL" id="RGS45671.1"/>
    </source>
</evidence>
<dbReference type="SUPFAM" id="SSF51445">
    <property type="entry name" value="(Trans)glycosidases"/>
    <property type="match status" value="2"/>
</dbReference>
<dbReference type="PANTHER" id="PTHR40079:SF4">
    <property type="entry name" value="GH26 DOMAIN-CONTAINING PROTEIN-RELATED"/>
    <property type="match status" value="1"/>
</dbReference>
<reference evidence="8 9" key="1">
    <citation type="submission" date="2018-08" db="EMBL/GenBank/DDBJ databases">
        <title>A genome reference for cultivated species of the human gut microbiota.</title>
        <authorList>
            <person name="Zou Y."/>
            <person name="Xue W."/>
            <person name="Luo G."/>
        </authorList>
    </citation>
    <scope>NUCLEOTIDE SEQUENCE [LARGE SCALE GENOMIC DNA]</scope>
    <source>
        <strain evidence="8 9">AF22-1</strain>
    </source>
</reference>
<dbReference type="InterPro" id="IPR001547">
    <property type="entry name" value="Glyco_hydro_5"/>
</dbReference>
<feature type="active site" description="Nucleophile" evidence="4">
    <location>
        <position position="374"/>
    </location>
</feature>
<dbReference type="AlphaFoldDB" id="A0AA92TJV1"/>
<dbReference type="Proteomes" id="UP000286113">
    <property type="component" value="Unassembled WGS sequence"/>
</dbReference>
<evidence type="ECO:0000259" key="7">
    <source>
        <dbReference type="PROSITE" id="PS51764"/>
    </source>
</evidence>
<dbReference type="PANTHER" id="PTHR40079">
    <property type="entry name" value="MANNAN ENDO-1,4-BETA-MANNOSIDASE E-RELATED"/>
    <property type="match status" value="1"/>
</dbReference>
<proteinExistence type="inferred from homology"/>
<feature type="chain" id="PRO_5041657694" evidence="6">
    <location>
        <begin position="20"/>
        <end position="615"/>
    </location>
</feature>